<feature type="domain" description="Translocation and assembly module TamB C-terminal" evidence="7">
    <location>
        <begin position="958"/>
        <end position="1302"/>
    </location>
</feature>
<evidence type="ECO:0000313" key="8">
    <source>
        <dbReference type="EMBL" id="EIJ68127.1"/>
    </source>
</evidence>
<dbReference type="PANTHER" id="PTHR36985:SF1">
    <property type="entry name" value="TRANSLOCATION AND ASSEMBLY MODULE SUBUNIT TAMB"/>
    <property type="match status" value="1"/>
</dbReference>
<comment type="subcellular location">
    <subcellularLocation>
        <location evidence="1">Membrane</location>
        <topology evidence="1">Single-pass membrane protein</topology>
    </subcellularLocation>
</comment>
<evidence type="ECO:0000256" key="2">
    <source>
        <dbReference type="ARBA" id="ARBA00022692"/>
    </source>
</evidence>
<feature type="region of interest" description="Disordered" evidence="5">
    <location>
        <begin position="1"/>
        <end position="21"/>
    </location>
</feature>
<keyword evidence="4 6" id="KW-0472">Membrane</keyword>
<dbReference type="GO" id="GO:0005886">
    <property type="term" value="C:plasma membrane"/>
    <property type="evidence" value="ECO:0007669"/>
    <property type="project" value="InterPro"/>
</dbReference>
<feature type="transmembrane region" description="Helical" evidence="6">
    <location>
        <begin position="26"/>
        <end position="49"/>
    </location>
</feature>
<dbReference type="PANTHER" id="PTHR36985">
    <property type="entry name" value="TRANSLOCATION AND ASSEMBLY MODULE SUBUNIT TAMB"/>
    <property type="match status" value="1"/>
</dbReference>
<evidence type="ECO:0000256" key="6">
    <source>
        <dbReference type="SAM" id="Phobius"/>
    </source>
</evidence>
<proteinExistence type="predicted"/>
<feature type="compositionally biased region" description="Low complexity" evidence="5">
    <location>
        <begin position="1"/>
        <end position="11"/>
    </location>
</feature>
<sequence length="1302" mass="142584">MTENIENTTTVEPPPPEKTPTNKKKWCYRIFCIVSLIILVPIIGVIGALSNQSGQQELLKLTDKMMDNLSFEQITGNLQEGLELHNVRFQSPGIDTLVEKAHIKLDFSCLWHREVCVEDISIQKPIINIDTSLLPPSEDEPEKESEPMKRIHLPISISVKNVAVDELALGIDANQLILEHFKTAASLDNEKGLILFPTEINDFSFVAKTTKTELEKAEKQMAEEAKQVQPVDWAKIEEMLTPPLLGDVMQVILPFDMHIEDIQGNNWKYESFIEDKSQQVITVPHMQLQADATDYHVQLKTLNLNSNLGNLTGSGELQLNENFPLDITIHTDINQMKQGKVILLPDSQLELKLSGNLKKQTALSLTTSGAIEAILTGKVELNEEKTPFNLQLIGKKAQYPFSLADGSMPLQLQDINLNVSGNLLDYKGQLSAQVEGMGIPKTQVDFDGQGKLYEATIERLQFLTLDGSLNLVGHINWKQGVEWKTDAVLNKINMGGYIKDFPAILSGNISSSGLANNQTWKVEIPTLDVKGTVSQRPLSLKGNLTASQETLLNIPDLLLTYGDNKISAKGILSDKSDFNLDINAPNLKGLVPDLSASVNGRMVLTGNIAEPHLDLDLKGNQIQYQNFHLGKFYAQGKVNSESQIEGNLNIALEGFNYGDIKLNDATLTAQGDEKNHQLHLRSHGEPVAAQLNLTGSFDRSTQVWKGAISQTDIKSPIGNITNNQFTVNYDNKESKTTISSHCWHNPSIELCFPENLVVGSTGEIPFEIKKVDLALVNKLTEKENLLSGQLNSKGKVAWFTDKPMKLDAEIKSDGIKFAQKIEGREFKLGVSKLNLTANMENNNLAVKSVISLQNQGNLNADLKLQDLSKSRKLSGSLKIAGLNLNLANQLLANTEHISGDVGANLTFAGDLNSPLINGNFDVKNMKAAMRALPFDLTGGDLTLRFNGNHSVLRGNLQTSESRLEVDGDASWKDLDHWTARVHAKGNEFKLDIPTMAKLKVSPNVEMKASPKLLELTGNVDIPWGRIIVESLPEHAVSVSKDEIILDDTKPRTRVVQFPAEAEGMAIKSDLKINVGDDVFLDAYGLKTELVGNLMVKQEKGKLGLYGQIDLKKGRYASFGQDLLIRKGYISFNGLPSQPMLNIEAIRNPEAMEDSNITAGVNVTGLADTPTVQVFSEPGLPQDQALSYLLTGRSLENSGEAGSSGSVGAALLGIGLAKSGKLVGGIGEAFGIQDLNLGTSGVGDSSKVVVSGNITPRLQLKYGVGLFDGLAEFTLRYRLCPQLYLQSVSGVNQAVDILYQFEF</sequence>
<evidence type="ECO:0000256" key="1">
    <source>
        <dbReference type="ARBA" id="ARBA00004167"/>
    </source>
</evidence>
<keyword evidence="9" id="KW-1185">Reference proteome</keyword>
<evidence type="ECO:0000256" key="4">
    <source>
        <dbReference type="ARBA" id="ARBA00023136"/>
    </source>
</evidence>
<gene>
    <name evidence="8" type="ORF">HMPREF1052_1189</name>
</gene>
<evidence type="ECO:0000313" key="9">
    <source>
        <dbReference type="Proteomes" id="UP000006457"/>
    </source>
</evidence>
<dbReference type="Pfam" id="PF04357">
    <property type="entry name" value="TamB"/>
    <property type="match status" value="1"/>
</dbReference>
<dbReference type="OrthoDB" id="5555605at2"/>
<dbReference type="eggNOG" id="COG2911">
    <property type="taxonomic scope" value="Bacteria"/>
</dbReference>
<evidence type="ECO:0000256" key="3">
    <source>
        <dbReference type="ARBA" id="ARBA00022989"/>
    </source>
</evidence>
<dbReference type="Proteomes" id="UP000006457">
    <property type="component" value="Unassembled WGS sequence"/>
</dbReference>
<comment type="caution">
    <text evidence="8">The sequence shown here is derived from an EMBL/GenBank/DDBJ whole genome shotgun (WGS) entry which is preliminary data.</text>
</comment>
<evidence type="ECO:0000259" key="7">
    <source>
        <dbReference type="Pfam" id="PF04357"/>
    </source>
</evidence>
<evidence type="ECO:0000256" key="5">
    <source>
        <dbReference type="SAM" id="MobiDB-lite"/>
    </source>
</evidence>
<accession>I3D8T4</accession>
<reference evidence="8 9" key="1">
    <citation type="submission" date="2012-03" db="EMBL/GenBank/DDBJ databases">
        <authorList>
            <person name="Harkins D.M."/>
            <person name="Madupu R."/>
            <person name="Durkin A.S."/>
            <person name="Torralba M."/>
            <person name="Methe B."/>
            <person name="Sutton G.G."/>
            <person name="Nelson K.E."/>
        </authorList>
    </citation>
    <scope>NUCLEOTIDE SEQUENCE [LARGE SCALE GENOMIC DNA]</scope>
    <source>
        <strain evidence="8 9">CCUG 2042</strain>
    </source>
</reference>
<dbReference type="RefSeq" id="WP_005761348.1">
    <property type="nucleotide sequence ID" value="NZ_AJSX01000040.1"/>
</dbReference>
<dbReference type="EMBL" id="AJSX01000040">
    <property type="protein sequence ID" value="EIJ68127.1"/>
    <property type="molecule type" value="Genomic_DNA"/>
</dbReference>
<dbReference type="GO" id="GO:0097347">
    <property type="term" value="C:TAM protein secretion complex"/>
    <property type="evidence" value="ECO:0007669"/>
    <property type="project" value="TreeGrafter"/>
</dbReference>
<name>I3D8T4_9PAST</name>
<dbReference type="InterPro" id="IPR007452">
    <property type="entry name" value="TamB_C"/>
</dbReference>
<dbReference type="GO" id="GO:0009306">
    <property type="term" value="P:protein secretion"/>
    <property type="evidence" value="ECO:0007669"/>
    <property type="project" value="InterPro"/>
</dbReference>
<dbReference type="PATRIC" id="fig|1095749.3.peg.1666"/>
<protein>
    <submittedName>
        <fullName evidence="8">PF04357 family protein</fullName>
    </submittedName>
</protein>
<keyword evidence="3 6" id="KW-1133">Transmembrane helix</keyword>
<organism evidence="8 9">
    <name type="scientific">Pasteurella bettyae CCUG 2042</name>
    <dbReference type="NCBI Taxonomy" id="1095749"/>
    <lineage>
        <taxon>Bacteria</taxon>
        <taxon>Pseudomonadati</taxon>
        <taxon>Pseudomonadota</taxon>
        <taxon>Gammaproteobacteria</taxon>
        <taxon>Pasteurellales</taxon>
        <taxon>Pasteurellaceae</taxon>
        <taxon>Pasteurella</taxon>
    </lineage>
</organism>
<keyword evidence="2 6" id="KW-0812">Transmembrane</keyword>